<keyword evidence="3" id="KW-0963">Cytoplasm</keyword>
<evidence type="ECO:0000259" key="5">
    <source>
        <dbReference type="PROSITE" id="PS00388"/>
    </source>
</evidence>
<feature type="compositionally biased region" description="Basic and acidic residues" evidence="4">
    <location>
        <begin position="196"/>
        <end position="212"/>
    </location>
</feature>
<dbReference type="PROSITE" id="PS00388">
    <property type="entry name" value="PROTEASOME_ALPHA_1"/>
    <property type="match status" value="1"/>
</dbReference>
<dbReference type="PROSITE" id="PS51475">
    <property type="entry name" value="PROTEASOME_ALPHA_2"/>
    <property type="match status" value="1"/>
</dbReference>
<dbReference type="InterPro" id="IPR000426">
    <property type="entry name" value="Proteasome_asu_N"/>
</dbReference>
<feature type="compositionally biased region" description="Acidic residues" evidence="4">
    <location>
        <begin position="213"/>
        <end position="224"/>
    </location>
</feature>
<evidence type="ECO:0000256" key="2">
    <source>
        <dbReference type="PROSITE-ProRule" id="PRU00808"/>
    </source>
</evidence>
<organism evidence="6 7">
    <name type="scientific">Perca flavescens</name>
    <name type="common">American yellow perch</name>
    <name type="synonym">Morone flavescens</name>
    <dbReference type="NCBI Taxonomy" id="8167"/>
    <lineage>
        <taxon>Eukaryota</taxon>
        <taxon>Metazoa</taxon>
        <taxon>Chordata</taxon>
        <taxon>Craniata</taxon>
        <taxon>Vertebrata</taxon>
        <taxon>Euteleostomi</taxon>
        <taxon>Actinopterygii</taxon>
        <taxon>Neopterygii</taxon>
        <taxon>Teleostei</taxon>
        <taxon>Neoteleostei</taxon>
        <taxon>Acanthomorphata</taxon>
        <taxon>Eupercaria</taxon>
        <taxon>Perciformes</taxon>
        <taxon>Percoidei</taxon>
        <taxon>Percidae</taxon>
        <taxon>Percinae</taxon>
        <taxon>Perca</taxon>
    </lineage>
</organism>
<dbReference type="SUPFAM" id="SSF56235">
    <property type="entry name" value="N-terminal nucleophile aminohydrolases (Ntn hydrolases)"/>
    <property type="match status" value="1"/>
</dbReference>
<dbReference type="GO" id="GO:0006511">
    <property type="term" value="P:ubiquitin-dependent protein catabolic process"/>
    <property type="evidence" value="ECO:0007669"/>
    <property type="project" value="InterPro"/>
</dbReference>
<evidence type="ECO:0000313" key="7">
    <source>
        <dbReference type="Proteomes" id="UP000295070"/>
    </source>
</evidence>
<keyword evidence="7" id="KW-1185">Reference proteome</keyword>
<dbReference type="InterPro" id="IPR023332">
    <property type="entry name" value="Proteasome_alpha-type"/>
</dbReference>
<evidence type="ECO:0000313" key="6">
    <source>
        <dbReference type="EMBL" id="TDG98476.1"/>
    </source>
</evidence>
<comment type="caution">
    <text evidence="6">The sequence shown here is derived from an EMBL/GenBank/DDBJ whole genome shotgun (WGS) entry which is preliminary data.</text>
</comment>
<dbReference type="Gene3D" id="3.60.20.10">
    <property type="entry name" value="Glutamine Phosphoribosylpyrophosphate, subunit 1, domain 1"/>
    <property type="match status" value="2"/>
</dbReference>
<evidence type="ECO:0000256" key="1">
    <source>
        <dbReference type="ARBA" id="ARBA00022942"/>
    </source>
</evidence>
<accession>A0A484C463</accession>
<dbReference type="CDD" id="cd03751">
    <property type="entry name" value="proteasome_alpha_type_3"/>
    <property type="match status" value="1"/>
</dbReference>
<feature type="domain" description="Proteasome alpha-type subunits" evidence="5">
    <location>
        <begin position="8"/>
        <end position="30"/>
    </location>
</feature>
<dbReference type="AlphaFoldDB" id="A0A484C463"/>
<feature type="region of interest" description="Disordered" evidence="4">
    <location>
        <begin position="196"/>
        <end position="224"/>
    </location>
</feature>
<dbReference type="Pfam" id="PF00227">
    <property type="entry name" value="Proteasome"/>
    <property type="match status" value="1"/>
</dbReference>
<gene>
    <name evidence="6" type="ORF">EPR50_G00200790</name>
</gene>
<comment type="subcellular location">
    <subcellularLocation>
        <location evidence="3">Cytoplasm</location>
    </subcellularLocation>
    <subcellularLocation>
        <location evidence="3">Nucleus</location>
    </subcellularLocation>
</comment>
<protein>
    <recommendedName>
        <fullName evidence="3">Proteasome subunit alpha type</fullName>
    </recommendedName>
</protein>
<comment type="similarity">
    <text evidence="2 3">Belongs to the peptidase T1A family.</text>
</comment>
<keyword evidence="3" id="KW-0539">Nucleus</keyword>
<comment type="subunit">
    <text evidence="3">The 26S proteasome consists of a 20S proteasome core and two 19S regulatory subunits.</text>
</comment>
<evidence type="ECO:0000256" key="4">
    <source>
        <dbReference type="SAM" id="MobiDB-lite"/>
    </source>
</evidence>
<dbReference type="STRING" id="8167.A0A484C463"/>
<dbReference type="Pfam" id="PF10584">
    <property type="entry name" value="Proteasome_A_N"/>
    <property type="match status" value="1"/>
</dbReference>
<dbReference type="PANTHER" id="PTHR11599">
    <property type="entry name" value="PROTEASOME SUBUNIT ALPHA/BETA"/>
    <property type="match status" value="1"/>
</dbReference>
<dbReference type="EMBL" id="SCKG01000020">
    <property type="protein sequence ID" value="TDG98476.1"/>
    <property type="molecule type" value="Genomic_DNA"/>
</dbReference>
<dbReference type="GO" id="GO:0019773">
    <property type="term" value="C:proteasome core complex, alpha-subunit complex"/>
    <property type="evidence" value="ECO:0007669"/>
    <property type="project" value="UniProtKB-UniRule"/>
</dbReference>
<dbReference type="SMART" id="SM00948">
    <property type="entry name" value="Proteasome_A_N"/>
    <property type="match status" value="1"/>
</dbReference>
<keyword evidence="1 2" id="KW-0647">Proteasome</keyword>
<dbReference type="Proteomes" id="UP000295070">
    <property type="component" value="Chromosome 20"/>
</dbReference>
<name>A0A484C463_PERFV</name>
<dbReference type="InterPro" id="IPR001353">
    <property type="entry name" value="Proteasome_sua/b"/>
</dbReference>
<reference evidence="6 7" key="1">
    <citation type="submission" date="2019-01" db="EMBL/GenBank/DDBJ databases">
        <title>A chromosome-scale genome assembly of the yellow perch, Perca flavescens.</title>
        <authorList>
            <person name="Feron R."/>
            <person name="Morvezen R."/>
            <person name="Bestin A."/>
            <person name="Haffray P."/>
            <person name="Klopp C."/>
            <person name="Zahm M."/>
            <person name="Cabau C."/>
            <person name="Roques C."/>
            <person name="Donnadieu C."/>
            <person name="Bouchez O."/>
            <person name="Christie M."/>
            <person name="Larson W."/>
            <person name="Guiguen Y."/>
        </authorList>
    </citation>
    <scope>NUCLEOTIDE SEQUENCE [LARGE SCALE GENOMIC DNA]</scope>
    <source>
        <strain evidence="6">YP-PL-M2</strain>
        <tissue evidence="6">Blood</tissue>
    </source>
</reference>
<dbReference type="GO" id="GO:0005634">
    <property type="term" value="C:nucleus"/>
    <property type="evidence" value="ECO:0007669"/>
    <property type="project" value="UniProtKB-SubCell"/>
</dbReference>
<sequence length="224" mass="25210">MSSIGTGYDLSASTFSPDGRVFQVEYAMKAVENSSTAIAIRCKDGVVFGVEKLVLSKLYEQGSNKRIFNIDRHVGMAVAGLLADARSLSEVAREEASSFRSNYGHDIPLKHLSDRVAMYVHAYTLYSAVRPFGCRKNTKQAAKTEIEKLQMKEMTCREIVKEVAKIIYIVHDEVKDKAFELELSWVGEVTNGRHELVPKDVREEAEKYAKDSLEEEDDSDEDNM</sequence>
<dbReference type="GO" id="GO:0005737">
    <property type="term" value="C:cytoplasm"/>
    <property type="evidence" value="ECO:0007669"/>
    <property type="project" value="UniProtKB-SubCell"/>
</dbReference>
<dbReference type="InterPro" id="IPR029055">
    <property type="entry name" value="Ntn_hydrolases_N"/>
</dbReference>
<evidence type="ECO:0000256" key="3">
    <source>
        <dbReference type="RuleBase" id="RU000551"/>
    </source>
</evidence>
<dbReference type="InterPro" id="IPR050115">
    <property type="entry name" value="Proteasome_alpha"/>
</dbReference>
<proteinExistence type="inferred from homology"/>